<feature type="transmembrane region" description="Helical" evidence="13">
    <location>
        <begin position="157"/>
        <end position="176"/>
    </location>
</feature>
<comment type="catalytic activity">
    <reaction evidence="1">
        <text>ATP + protein L-histidine = ADP + protein N-phospho-L-histidine.</text>
        <dbReference type="EC" id="2.7.13.3"/>
    </reaction>
</comment>
<dbReference type="SUPFAM" id="SSF158472">
    <property type="entry name" value="HAMP domain-like"/>
    <property type="match status" value="1"/>
</dbReference>
<evidence type="ECO:0000256" key="7">
    <source>
        <dbReference type="ARBA" id="ARBA00022679"/>
    </source>
</evidence>
<dbReference type="SMART" id="SM00304">
    <property type="entry name" value="HAMP"/>
    <property type="match status" value="1"/>
</dbReference>
<dbReference type="Gene3D" id="6.10.340.10">
    <property type="match status" value="1"/>
</dbReference>
<keyword evidence="11" id="KW-0902">Two-component regulatory system</keyword>
<evidence type="ECO:0000256" key="9">
    <source>
        <dbReference type="ARBA" id="ARBA00022777"/>
    </source>
</evidence>
<dbReference type="Proteomes" id="UP000622687">
    <property type="component" value="Unassembled WGS sequence"/>
</dbReference>
<reference evidence="17" key="1">
    <citation type="submission" date="2020-12" db="EMBL/GenBank/DDBJ databases">
        <title>Clostridium thailandense sp. nov., a novel acetogenic bacterium isolated from peat land soil in Thailand.</title>
        <authorList>
            <person name="Chaikitkaew S."/>
            <person name="Birkeland N.K."/>
        </authorList>
    </citation>
    <scope>NUCLEOTIDE SEQUENCE</scope>
    <source>
        <strain evidence="17">DSM 17425</strain>
    </source>
</reference>
<dbReference type="SMART" id="SM00387">
    <property type="entry name" value="HATPase_c"/>
    <property type="match status" value="1"/>
</dbReference>
<keyword evidence="7" id="KW-0808">Transferase</keyword>
<evidence type="ECO:0000313" key="17">
    <source>
        <dbReference type="EMBL" id="MBI6873967.1"/>
    </source>
</evidence>
<dbReference type="Pfam" id="PF02518">
    <property type="entry name" value="HATPase_c"/>
    <property type="match status" value="1"/>
</dbReference>
<dbReference type="Gene3D" id="3.30.450.20">
    <property type="entry name" value="PAS domain"/>
    <property type="match status" value="1"/>
</dbReference>
<sequence length="571" mass="65555">MKKKLMLSMLATLIFGMLIITTLFIFIENYQYKENIKEILKANNDIIINVLKNENISNKQAFFKENFKNEAVRETFIDKNGKVLSDSIANPEDMDNHNSRKEVQDARKYGDGYSVRHSFTLGQDTVYFATVFGDGYVVRSSVTIQAIRGIEGKYSKYYLAIIIISIILSIIFASKLSHSIVRPIRNLEFTTSRIAQGELYRRVNIYSNNEIGQLGKTFNNMADKLQETIKDSLDKQNKLEAILRSMDSGVIAIDKNSKVIMINPYAKRIFAINKDIIGEKLMDNIRDFEFEDIFNNINDEYRELKILWPKERELRVRTADIIRGKEKIGTVAVVNDITDIKRLENMRSQFVANVSHELKTPLTSIKGFAETLKYVDDPVNREKFLDIINDEADRLTRLINDILTLSNIENEIDEKVEEIKVNDIVKDVYYLMKNTADKKNIRLFIAVEDVPNLLGNSDRFKQMIINLVDNAIKYTDHNGTVKVGTKYENKECIIWVEDTGVGIPKEHIGRLFERFYRVDKARSRVQGGTGLGLAIVKHIVMAFNGIIEVESEVNKGSKFVVKIPCKAHKQT</sequence>
<dbReference type="Gene3D" id="3.30.565.10">
    <property type="entry name" value="Histidine kinase-like ATPase, C-terminal domain"/>
    <property type="match status" value="1"/>
</dbReference>
<feature type="domain" description="Histidine kinase" evidence="14">
    <location>
        <begin position="353"/>
        <end position="567"/>
    </location>
</feature>
<dbReference type="FunFam" id="1.10.287.130:FF:000001">
    <property type="entry name" value="Two-component sensor histidine kinase"/>
    <property type="match status" value="1"/>
</dbReference>
<dbReference type="AlphaFoldDB" id="A0A934HZJ1"/>
<dbReference type="GO" id="GO:0005886">
    <property type="term" value="C:plasma membrane"/>
    <property type="evidence" value="ECO:0007669"/>
    <property type="project" value="UniProtKB-SubCell"/>
</dbReference>
<keyword evidence="9" id="KW-0418">Kinase</keyword>
<dbReference type="SMART" id="SM00091">
    <property type="entry name" value="PAS"/>
    <property type="match status" value="1"/>
</dbReference>
<evidence type="ECO:0000256" key="4">
    <source>
        <dbReference type="ARBA" id="ARBA00012438"/>
    </source>
</evidence>
<evidence type="ECO:0000259" key="16">
    <source>
        <dbReference type="PROSITE" id="PS50885"/>
    </source>
</evidence>
<dbReference type="InterPro" id="IPR035965">
    <property type="entry name" value="PAS-like_dom_sf"/>
</dbReference>
<dbReference type="FunFam" id="3.30.565.10:FF:000023">
    <property type="entry name" value="PAS domain-containing sensor histidine kinase"/>
    <property type="match status" value="1"/>
</dbReference>
<dbReference type="InterPro" id="IPR036097">
    <property type="entry name" value="HisK_dim/P_sf"/>
</dbReference>
<dbReference type="CDD" id="cd06225">
    <property type="entry name" value="HAMP"/>
    <property type="match status" value="1"/>
</dbReference>
<dbReference type="PRINTS" id="PR00344">
    <property type="entry name" value="BCTRLSENSOR"/>
</dbReference>
<keyword evidence="18" id="KW-1185">Reference proteome</keyword>
<evidence type="ECO:0000256" key="11">
    <source>
        <dbReference type="ARBA" id="ARBA00023012"/>
    </source>
</evidence>
<dbReference type="Pfam" id="PF13188">
    <property type="entry name" value="PAS_8"/>
    <property type="match status" value="1"/>
</dbReference>
<dbReference type="GO" id="GO:0004721">
    <property type="term" value="F:phosphoprotein phosphatase activity"/>
    <property type="evidence" value="ECO:0007669"/>
    <property type="project" value="TreeGrafter"/>
</dbReference>
<evidence type="ECO:0000256" key="10">
    <source>
        <dbReference type="ARBA" id="ARBA00022840"/>
    </source>
</evidence>
<dbReference type="Pfam" id="PF00672">
    <property type="entry name" value="HAMP"/>
    <property type="match status" value="1"/>
</dbReference>
<dbReference type="CDD" id="cd00075">
    <property type="entry name" value="HATPase"/>
    <property type="match status" value="1"/>
</dbReference>
<dbReference type="EC" id="2.7.13.3" evidence="4"/>
<dbReference type="PANTHER" id="PTHR45453">
    <property type="entry name" value="PHOSPHATE REGULON SENSOR PROTEIN PHOR"/>
    <property type="match status" value="1"/>
</dbReference>
<dbReference type="SUPFAM" id="SSF55874">
    <property type="entry name" value="ATPase domain of HSP90 chaperone/DNA topoisomerase II/histidine kinase"/>
    <property type="match status" value="1"/>
</dbReference>
<dbReference type="CDD" id="cd00082">
    <property type="entry name" value="HisKA"/>
    <property type="match status" value="1"/>
</dbReference>
<feature type="transmembrane region" description="Helical" evidence="13">
    <location>
        <begin position="6"/>
        <end position="27"/>
    </location>
</feature>
<dbReference type="GO" id="GO:0016036">
    <property type="term" value="P:cellular response to phosphate starvation"/>
    <property type="evidence" value="ECO:0007669"/>
    <property type="project" value="TreeGrafter"/>
</dbReference>
<evidence type="ECO:0000256" key="5">
    <source>
        <dbReference type="ARBA" id="ARBA00022475"/>
    </source>
</evidence>
<keyword evidence="13" id="KW-1133">Transmembrane helix</keyword>
<dbReference type="SUPFAM" id="SSF47384">
    <property type="entry name" value="Homodimeric domain of signal transducing histidine kinase"/>
    <property type="match status" value="1"/>
</dbReference>
<dbReference type="PROSITE" id="PS50112">
    <property type="entry name" value="PAS"/>
    <property type="match status" value="1"/>
</dbReference>
<evidence type="ECO:0000256" key="8">
    <source>
        <dbReference type="ARBA" id="ARBA00022741"/>
    </source>
</evidence>
<keyword evidence="12 13" id="KW-0472">Membrane</keyword>
<dbReference type="InterPro" id="IPR050351">
    <property type="entry name" value="BphY/WalK/GraS-like"/>
</dbReference>
<dbReference type="InterPro" id="IPR005467">
    <property type="entry name" value="His_kinase_dom"/>
</dbReference>
<protein>
    <recommendedName>
        <fullName evidence="4">histidine kinase</fullName>
        <ecNumber evidence="4">2.7.13.3</ecNumber>
    </recommendedName>
</protein>
<evidence type="ECO:0000259" key="15">
    <source>
        <dbReference type="PROSITE" id="PS50112"/>
    </source>
</evidence>
<dbReference type="GO" id="GO:0005524">
    <property type="term" value="F:ATP binding"/>
    <property type="evidence" value="ECO:0007669"/>
    <property type="project" value="UniProtKB-KW"/>
</dbReference>
<dbReference type="NCBIfam" id="NF046044">
    <property type="entry name" value="PnpS"/>
    <property type="match status" value="1"/>
</dbReference>
<dbReference type="InterPro" id="IPR004358">
    <property type="entry name" value="Sig_transdc_His_kin-like_C"/>
</dbReference>
<dbReference type="InterPro" id="IPR036890">
    <property type="entry name" value="HATPase_C_sf"/>
</dbReference>
<evidence type="ECO:0000256" key="13">
    <source>
        <dbReference type="SAM" id="Phobius"/>
    </source>
</evidence>
<evidence type="ECO:0000256" key="1">
    <source>
        <dbReference type="ARBA" id="ARBA00000085"/>
    </source>
</evidence>
<dbReference type="PANTHER" id="PTHR45453:SF1">
    <property type="entry name" value="PHOSPHATE REGULON SENSOR PROTEIN PHOR"/>
    <property type="match status" value="1"/>
</dbReference>
<evidence type="ECO:0000259" key="14">
    <source>
        <dbReference type="PROSITE" id="PS50109"/>
    </source>
</evidence>
<dbReference type="RefSeq" id="WP_211143378.1">
    <property type="nucleotide sequence ID" value="NZ_JAEEGB010000016.1"/>
</dbReference>
<accession>A0A934HZJ1</accession>
<proteinExistence type="predicted"/>
<keyword evidence="8" id="KW-0547">Nucleotide-binding</keyword>
<evidence type="ECO:0000256" key="2">
    <source>
        <dbReference type="ARBA" id="ARBA00004236"/>
    </source>
</evidence>
<keyword evidence="5" id="KW-1003">Cell membrane</keyword>
<evidence type="ECO:0000313" key="18">
    <source>
        <dbReference type="Proteomes" id="UP000622687"/>
    </source>
</evidence>
<dbReference type="GO" id="GO:0045121">
    <property type="term" value="C:membrane raft"/>
    <property type="evidence" value="ECO:0007669"/>
    <property type="project" value="UniProtKB-SubCell"/>
</dbReference>
<dbReference type="InterPro" id="IPR000014">
    <property type="entry name" value="PAS"/>
</dbReference>
<evidence type="ECO:0000256" key="3">
    <source>
        <dbReference type="ARBA" id="ARBA00004314"/>
    </source>
</evidence>
<feature type="domain" description="PAS" evidence="15">
    <location>
        <begin position="235"/>
        <end position="275"/>
    </location>
</feature>
<gene>
    <name evidence="17" type="ORF">I6U51_14870</name>
</gene>
<dbReference type="Gene3D" id="1.10.287.130">
    <property type="match status" value="1"/>
</dbReference>
<organism evidence="17 18">
    <name type="scientific">Clostridium aciditolerans</name>
    <dbReference type="NCBI Taxonomy" id="339861"/>
    <lineage>
        <taxon>Bacteria</taxon>
        <taxon>Bacillati</taxon>
        <taxon>Bacillota</taxon>
        <taxon>Clostridia</taxon>
        <taxon>Eubacteriales</taxon>
        <taxon>Clostridiaceae</taxon>
        <taxon>Clostridium</taxon>
    </lineage>
</organism>
<keyword evidence="13" id="KW-0812">Transmembrane</keyword>
<dbReference type="InterPro" id="IPR003594">
    <property type="entry name" value="HATPase_dom"/>
</dbReference>
<dbReference type="PROSITE" id="PS50885">
    <property type="entry name" value="HAMP"/>
    <property type="match status" value="1"/>
</dbReference>
<comment type="subcellular location">
    <subcellularLocation>
        <location evidence="2">Cell membrane</location>
    </subcellularLocation>
    <subcellularLocation>
        <location evidence="3">Membrane raft</location>
        <topology evidence="3">Multi-pass membrane protein</topology>
    </subcellularLocation>
</comment>
<dbReference type="InterPro" id="IPR003660">
    <property type="entry name" value="HAMP_dom"/>
</dbReference>
<comment type="caution">
    <text evidence="17">The sequence shown here is derived from an EMBL/GenBank/DDBJ whole genome shotgun (WGS) entry which is preliminary data.</text>
</comment>
<feature type="domain" description="HAMP" evidence="16">
    <location>
        <begin position="178"/>
        <end position="230"/>
    </location>
</feature>
<dbReference type="PROSITE" id="PS50109">
    <property type="entry name" value="HIS_KIN"/>
    <property type="match status" value="1"/>
</dbReference>
<keyword evidence="6" id="KW-0597">Phosphoprotein</keyword>
<dbReference type="InterPro" id="IPR003661">
    <property type="entry name" value="HisK_dim/P_dom"/>
</dbReference>
<dbReference type="GO" id="GO:0000155">
    <property type="term" value="F:phosphorelay sensor kinase activity"/>
    <property type="evidence" value="ECO:0007669"/>
    <property type="project" value="InterPro"/>
</dbReference>
<dbReference type="SMART" id="SM00388">
    <property type="entry name" value="HisKA"/>
    <property type="match status" value="1"/>
</dbReference>
<keyword evidence="10" id="KW-0067">ATP-binding</keyword>
<name>A0A934HZJ1_9CLOT</name>
<dbReference type="Pfam" id="PF00512">
    <property type="entry name" value="HisKA"/>
    <property type="match status" value="1"/>
</dbReference>
<evidence type="ECO:0000256" key="6">
    <source>
        <dbReference type="ARBA" id="ARBA00022553"/>
    </source>
</evidence>
<dbReference type="EMBL" id="JAEEGB010000016">
    <property type="protein sequence ID" value="MBI6873967.1"/>
    <property type="molecule type" value="Genomic_DNA"/>
</dbReference>
<evidence type="ECO:0000256" key="12">
    <source>
        <dbReference type="ARBA" id="ARBA00023136"/>
    </source>
</evidence>
<dbReference type="SUPFAM" id="SSF55785">
    <property type="entry name" value="PYP-like sensor domain (PAS domain)"/>
    <property type="match status" value="1"/>
</dbReference>
<dbReference type="CDD" id="cd00130">
    <property type="entry name" value="PAS"/>
    <property type="match status" value="1"/>
</dbReference>